<comment type="caution">
    <text evidence="3">The sequence shown here is derived from an EMBL/GenBank/DDBJ whole genome shotgun (WGS) entry which is preliminary data.</text>
</comment>
<accession>A0A4S4BKH1</accession>
<protein>
    <submittedName>
        <fullName evidence="3">Uncharacterized protein</fullName>
    </submittedName>
</protein>
<dbReference type="AlphaFoldDB" id="A0A4S4BKH1"/>
<keyword evidence="2" id="KW-0812">Transmembrane</keyword>
<name>A0A4S4BKH1_9BACL</name>
<reference evidence="3 4" key="1">
    <citation type="submission" date="2019-04" db="EMBL/GenBank/DDBJ databases">
        <title>Cohnella sp. nov. isolated from preserved vegetables.</title>
        <authorList>
            <person name="Lin S.-Y."/>
            <person name="Hung M.-H."/>
            <person name="Young C.-C."/>
        </authorList>
    </citation>
    <scope>NUCLEOTIDE SEQUENCE [LARGE SCALE GENOMIC DNA]</scope>
    <source>
        <strain evidence="3 4">CC-MHH1044</strain>
    </source>
</reference>
<feature type="region of interest" description="Disordered" evidence="1">
    <location>
        <begin position="63"/>
        <end position="85"/>
    </location>
</feature>
<evidence type="ECO:0000256" key="1">
    <source>
        <dbReference type="SAM" id="MobiDB-lite"/>
    </source>
</evidence>
<keyword evidence="2" id="KW-0472">Membrane</keyword>
<evidence type="ECO:0000313" key="3">
    <source>
        <dbReference type="EMBL" id="THF74621.1"/>
    </source>
</evidence>
<dbReference type="Proteomes" id="UP000310636">
    <property type="component" value="Unassembled WGS sequence"/>
</dbReference>
<dbReference type="EMBL" id="SSOB01000039">
    <property type="protein sequence ID" value="THF74621.1"/>
    <property type="molecule type" value="Genomic_DNA"/>
</dbReference>
<feature type="transmembrane region" description="Helical" evidence="2">
    <location>
        <begin position="37"/>
        <end position="55"/>
    </location>
</feature>
<dbReference type="OrthoDB" id="2882630at2"/>
<feature type="transmembrane region" description="Helical" evidence="2">
    <location>
        <begin position="12"/>
        <end position="31"/>
    </location>
</feature>
<sequence>MAKSMLRSSVKGALLGVTMTGGWLVADLLLPEPWGDVVLFSAMAVVNVGIGWKLGKMFDQQEAKAAAQDPAPQNAALPHAAAPKG</sequence>
<organism evidence="3 4">
    <name type="scientific">Cohnella fermenti</name>
    <dbReference type="NCBI Taxonomy" id="2565925"/>
    <lineage>
        <taxon>Bacteria</taxon>
        <taxon>Bacillati</taxon>
        <taxon>Bacillota</taxon>
        <taxon>Bacilli</taxon>
        <taxon>Bacillales</taxon>
        <taxon>Paenibacillaceae</taxon>
        <taxon>Cohnella</taxon>
    </lineage>
</organism>
<keyword evidence="4" id="KW-1185">Reference proteome</keyword>
<dbReference type="RefSeq" id="WP_136372518.1">
    <property type="nucleotide sequence ID" value="NZ_SSOB01000039.1"/>
</dbReference>
<proteinExistence type="predicted"/>
<keyword evidence="2" id="KW-1133">Transmembrane helix</keyword>
<evidence type="ECO:0000256" key="2">
    <source>
        <dbReference type="SAM" id="Phobius"/>
    </source>
</evidence>
<gene>
    <name evidence="3" type="ORF">E6C55_24810</name>
</gene>
<evidence type="ECO:0000313" key="4">
    <source>
        <dbReference type="Proteomes" id="UP000310636"/>
    </source>
</evidence>